<dbReference type="Proteomes" id="UP000007978">
    <property type="component" value="Chromosome 3"/>
</dbReference>
<reference evidence="5 6" key="1">
    <citation type="journal article" date="2012" name="PLoS Pathog.">
        <title>Comparative pathogenomics reveals horizontally acquired novel virulence genes in fungi infecting cereal hosts.</title>
        <authorList>
            <person name="Gardiner D.M."/>
            <person name="McDonald M.C."/>
            <person name="Covarelli L."/>
            <person name="Solomon P.S."/>
            <person name="Rusu A.G."/>
            <person name="Marshall M."/>
            <person name="Kazan K."/>
            <person name="Chakraborty S."/>
            <person name="McDonald B.A."/>
            <person name="Manners J.M."/>
        </authorList>
    </citation>
    <scope>NUCLEOTIDE SEQUENCE [LARGE SCALE GENOMIC DNA]</scope>
    <source>
        <strain evidence="5 6">CS3096</strain>
    </source>
</reference>
<dbReference type="RefSeq" id="XP_009262594.1">
    <property type="nucleotide sequence ID" value="XM_009264319.1"/>
</dbReference>
<comment type="caution">
    <text evidence="5">The sequence shown here is derived from an EMBL/GenBank/DDBJ whole genome shotgun (WGS) entry which is preliminary data.</text>
</comment>
<feature type="non-terminal residue" evidence="5">
    <location>
        <position position="1099"/>
    </location>
</feature>
<evidence type="ECO:0000313" key="5">
    <source>
        <dbReference type="EMBL" id="EKJ68626.1"/>
    </source>
</evidence>
<dbReference type="KEGG" id="fpu:FPSE_11202"/>
<evidence type="ECO:0000313" key="6">
    <source>
        <dbReference type="Proteomes" id="UP000007978"/>
    </source>
</evidence>
<dbReference type="GO" id="GO:0003824">
    <property type="term" value="F:catalytic activity"/>
    <property type="evidence" value="ECO:0007669"/>
    <property type="project" value="InterPro"/>
</dbReference>
<dbReference type="PANTHER" id="PTHR33481">
    <property type="entry name" value="REVERSE TRANSCRIPTASE"/>
    <property type="match status" value="1"/>
</dbReference>
<dbReference type="CDD" id="cd01650">
    <property type="entry name" value="RT_nLTR_like"/>
    <property type="match status" value="1"/>
</dbReference>
<dbReference type="InterPro" id="IPR043502">
    <property type="entry name" value="DNA/RNA_pol_sf"/>
</dbReference>
<dbReference type="Pfam" id="PF00078">
    <property type="entry name" value="RVT_1"/>
    <property type="match status" value="1"/>
</dbReference>
<dbReference type="Gene3D" id="3.60.10.10">
    <property type="entry name" value="Endonuclease/exonuclease/phosphatase"/>
    <property type="match status" value="2"/>
</dbReference>
<organism evidence="5 6">
    <name type="scientific">Fusarium pseudograminearum (strain CS3096)</name>
    <name type="common">Wheat and barley crown-rot fungus</name>
    <dbReference type="NCBI Taxonomy" id="1028729"/>
    <lineage>
        <taxon>Eukaryota</taxon>
        <taxon>Fungi</taxon>
        <taxon>Dikarya</taxon>
        <taxon>Ascomycota</taxon>
        <taxon>Pezizomycotina</taxon>
        <taxon>Sordariomycetes</taxon>
        <taxon>Hypocreomycetidae</taxon>
        <taxon>Hypocreales</taxon>
        <taxon>Nectriaceae</taxon>
        <taxon>Fusarium</taxon>
    </lineage>
</organism>
<dbReference type="SUPFAM" id="SSF56219">
    <property type="entry name" value="DNase I-like"/>
    <property type="match status" value="1"/>
</dbReference>
<feature type="region of interest" description="Disordered" evidence="3">
    <location>
        <begin position="1076"/>
        <end position="1099"/>
    </location>
</feature>
<feature type="domain" description="Reverse transcriptase" evidence="4">
    <location>
        <begin position="610"/>
        <end position="903"/>
    </location>
</feature>
<comment type="subcellular location">
    <subcellularLocation>
        <location evidence="1">Mitochondrion</location>
    </subcellularLocation>
</comment>
<dbReference type="GeneID" id="20369819"/>
<feature type="compositionally biased region" description="Basic and acidic residues" evidence="3">
    <location>
        <begin position="91"/>
        <end position="103"/>
    </location>
</feature>
<evidence type="ECO:0000256" key="2">
    <source>
        <dbReference type="ARBA" id="ARBA00023128"/>
    </source>
</evidence>
<feature type="compositionally biased region" description="Basic residues" evidence="3">
    <location>
        <begin position="1080"/>
        <end position="1099"/>
    </location>
</feature>
<dbReference type="SUPFAM" id="SSF56672">
    <property type="entry name" value="DNA/RNA polymerases"/>
    <property type="match status" value="1"/>
</dbReference>
<dbReference type="InterPro" id="IPR036691">
    <property type="entry name" value="Endo/exonu/phosph_ase_sf"/>
</dbReference>
<protein>
    <recommendedName>
        <fullName evidence="4">Reverse transcriptase domain-containing protein</fullName>
    </recommendedName>
</protein>
<dbReference type="GO" id="GO:0005739">
    <property type="term" value="C:mitochondrion"/>
    <property type="evidence" value="ECO:0007669"/>
    <property type="project" value="UniProtKB-SubCell"/>
</dbReference>
<name>K3UB71_FUSPC</name>
<dbReference type="Pfam" id="PF14529">
    <property type="entry name" value="Exo_endo_phos_2"/>
    <property type="match status" value="1"/>
</dbReference>
<dbReference type="AlphaFoldDB" id="K3UB71"/>
<dbReference type="eggNOG" id="KOG1075">
    <property type="taxonomic scope" value="Eukaryota"/>
</dbReference>
<dbReference type="InterPro" id="IPR000477">
    <property type="entry name" value="RT_dom"/>
</dbReference>
<accession>K3UB71</accession>
<dbReference type="InterPro" id="IPR005135">
    <property type="entry name" value="Endo/exonuclease/phosphatase"/>
</dbReference>
<dbReference type="PROSITE" id="PS50878">
    <property type="entry name" value="RT_POL"/>
    <property type="match status" value="1"/>
</dbReference>
<keyword evidence="6" id="KW-1185">Reference proteome</keyword>
<evidence type="ECO:0000256" key="1">
    <source>
        <dbReference type="ARBA" id="ARBA00004173"/>
    </source>
</evidence>
<gene>
    <name evidence="5" type="ORF">FPSE_11202</name>
</gene>
<dbReference type="PANTHER" id="PTHR33481:SF1">
    <property type="entry name" value="ENDONUCLEASE_EXONUCLEASE_PHOSPHATASE DOMAIN-CONTAINING PROTEIN-RELATED"/>
    <property type="match status" value="1"/>
</dbReference>
<dbReference type="OrthoDB" id="3261222at2759"/>
<feature type="region of interest" description="Disordered" evidence="3">
    <location>
        <begin position="83"/>
        <end position="134"/>
    </location>
</feature>
<feature type="compositionally biased region" description="Polar residues" evidence="3">
    <location>
        <begin position="278"/>
        <end position="290"/>
    </location>
</feature>
<sequence>MSSHHDHTGHHAKNMTSEEGVIVEGNFVLKQFNCKMAPKRYEQVLEDQEDRVDGDRARVIAFSDLHVDMAFKNDHGYHVEVPTVRPLTEADNPKQQKQREKKHEAKVKKKQQKAARRAASGAEPLPDTDDDKLPEKPSLLRSRVMFCVDKDIRFNSWSVIYHDDENQYLAATLFIETTMGQIAIHNVHNPNTEDQKLEVEPLMRRLFEPGLHIVVGDFNLHHESWAGPLFKKNQWTPKAQELKTSMSAADLKLVTKPGTITYTRSGQKTSEHDRNGDPASSGNVAASSDPATHAEDLIASTSPVEGDSGSTWVDRIASCIDLTFISKQLRPRVRSWGVDQIRDLDESDHRCIRTVIDLEVFVDETKYYNFQRMAKGAYQAFMNRNMPILNDYKLDNEDDVNKGITALCMLMLEARDEFVPSHTAHKPKVNPKPVSKAADLETLEQLQTPDVEHRVRKQRCRSKAWLLRLQQKIKERNAYAAQKSQTPNGIYTLAKAAARRAKPRVVDDVPTLDIDTNGVTYETNEEKADCLRHKLWPETSDDAPPETPMDDLDPDRHSFEIADSLEEHQVKNAIKKLVARKAHGPDQVTTDGIRLASDAITPFLTRLFRACMTLRFVPNAFKRATTIIIRKPGKATYNSPKSWRPIALLSVIGKIYERILNDIIVLAAIEHGLLPDTQYGAPGGNTTRALQDLLAVFYDAYASRKLDVNKLFKRSFKASLLGLDMASAFDTVPRKKVIQELARKGYPQWLLETIHSFLSNRTTSLKLPRSHSEEFYVNIGIPQGSPLSPILFLFFAAPLLERIHAKRLEGITIRAFAYVDDTYLVVTSESYARNCEGLAEVHKDIMEWSAETGITFSPHKYNLMHIRDPGHTGPPPTDLPDIPGIKDNPELLKDSFRVLGVIIDNQLSWTHHVEHIEESVERSLRYMWGIGTSTTGSVLKGAKQYYVGAIRPIISYACPAWYLHRDGRRLEWPFKAKLVERLESLQYKCLKRVSGAINRTSHNVIEKEAYIEPIRIFLHRTVMTWRASSFKVSHLSPYSVESIPEEARNLGTANYRLNVEARVLICNARLHVQYPEDYKPKRKRNKRRRKPKAKKPKAK</sequence>
<keyword evidence="2" id="KW-0496">Mitochondrion</keyword>
<dbReference type="HOGENOM" id="CLU_000680_23_3_1"/>
<dbReference type="EMBL" id="AFNW01000407">
    <property type="protein sequence ID" value="EKJ68626.1"/>
    <property type="molecule type" value="Genomic_DNA"/>
</dbReference>
<feature type="region of interest" description="Disordered" evidence="3">
    <location>
        <begin position="260"/>
        <end position="290"/>
    </location>
</feature>
<evidence type="ECO:0000256" key="3">
    <source>
        <dbReference type="SAM" id="MobiDB-lite"/>
    </source>
</evidence>
<feature type="compositionally biased region" description="Basic residues" evidence="3">
    <location>
        <begin position="104"/>
        <end position="116"/>
    </location>
</feature>
<proteinExistence type="predicted"/>
<evidence type="ECO:0000259" key="4">
    <source>
        <dbReference type="PROSITE" id="PS50878"/>
    </source>
</evidence>